<dbReference type="OrthoDB" id="280278at2"/>
<dbReference type="KEGG" id="glo:Glov_1693"/>
<accession>B3EAH1</accession>
<evidence type="ECO:0000313" key="2">
    <source>
        <dbReference type="EMBL" id="ACD95409.1"/>
    </source>
</evidence>
<dbReference type="STRING" id="398767.Glov_1693"/>
<dbReference type="HOGENOM" id="CLU_104194_2_0_7"/>
<dbReference type="RefSeq" id="WP_012469749.1">
    <property type="nucleotide sequence ID" value="NC_010814.1"/>
</dbReference>
<dbReference type="CDD" id="cd00851">
    <property type="entry name" value="MTH1175"/>
    <property type="match status" value="1"/>
</dbReference>
<dbReference type="eggNOG" id="COG1433">
    <property type="taxonomic scope" value="Bacteria"/>
</dbReference>
<dbReference type="InterPro" id="IPR036105">
    <property type="entry name" value="DiNase_FeMo-co_biosyn_sf"/>
</dbReference>
<dbReference type="InterPro" id="IPR033913">
    <property type="entry name" value="MTH1175_dom"/>
</dbReference>
<dbReference type="PANTHER" id="PTHR42983:SF1">
    <property type="entry name" value="IRON-MOLYBDENUM PROTEIN"/>
    <property type="match status" value="1"/>
</dbReference>
<dbReference type="InterPro" id="IPR003731">
    <property type="entry name" value="Di-Nase_FeMo-co_biosynth"/>
</dbReference>
<organism evidence="2 3">
    <name type="scientific">Trichlorobacter lovleyi (strain ATCC BAA-1151 / DSM 17278 / SZ)</name>
    <name type="common">Geobacter lovleyi</name>
    <dbReference type="NCBI Taxonomy" id="398767"/>
    <lineage>
        <taxon>Bacteria</taxon>
        <taxon>Pseudomonadati</taxon>
        <taxon>Thermodesulfobacteriota</taxon>
        <taxon>Desulfuromonadia</taxon>
        <taxon>Geobacterales</taxon>
        <taxon>Geobacteraceae</taxon>
        <taxon>Trichlorobacter</taxon>
    </lineage>
</organism>
<dbReference type="Pfam" id="PF02579">
    <property type="entry name" value="Nitro_FeMo-Co"/>
    <property type="match status" value="1"/>
</dbReference>
<protein>
    <submittedName>
        <fullName evidence="2">Dinitrogenase iron-molybdenum cofactor biosynthesis protein</fullName>
    </submittedName>
</protein>
<feature type="domain" description="Dinitrogenase iron-molybdenum cofactor biosynthesis" evidence="1">
    <location>
        <begin position="9"/>
        <end position="98"/>
    </location>
</feature>
<reference evidence="2 3" key="1">
    <citation type="submission" date="2008-05" db="EMBL/GenBank/DDBJ databases">
        <title>Complete sequence of chromosome of Geobacter lovleyi SZ.</title>
        <authorList>
            <consortium name="US DOE Joint Genome Institute"/>
            <person name="Lucas S."/>
            <person name="Copeland A."/>
            <person name="Lapidus A."/>
            <person name="Glavina del Rio T."/>
            <person name="Dalin E."/>
            <person name="Tice H."/>
            <person name="Bruce D."/>
            <person name="Goodwin L."/>
            <person name="Pitluck S."/>
            <person name="Chertkov O."/>
            <person name="Meincke L."/>
            <person name="Brettin T."/>
            <person name="Detter J.C."/>
            <person name="Han C."/>
            <person name="Tapia R."/>
            <person name="Kuske C.R."/>
            <person name="Schmutz J."/>
            <person name="Larimer F."/>
            <person name="Land M."/>
            <person name="Hauser L."/>
            <person name="Kyrpides N."/>
            <person name="Mikhailova N."/>
            <person name="Sung Y."/>
            <person name="Fletcher K.E."/>
            <person name="Ritalahti K.M."/>
            <person name="Loeffler F.E."/>
            <person name="Richardson P."/>
        </authorList>
    </citation>
    <scope>NUCLEOTIDE SEQUENCE [LARGE SCALE GENOMIC DNA]</scope>
    <source>
        <strain evidence="3">ATCC BAA-1151 / DSM 17278 / SZ</strain>
    </source>
</reference>
<dbReference type="PANTHER" id="PTHR42983">
    <property type="entry name" value="DINITROGENASE IRON-MOLYBDENUM COFACTOR PROTEIN-RELATED"/>
    <property type="match status" value="1"/>
</dbReference>
<evidence type="ECO:0000313" key="3">
    <source>
        <dbReference type="Proteomes" id="UP000002420"/>
    </source>
</evidence>
<keyword evidence="3" id="KW-1185">Reference proteome</keyword>
<dbReference type="AlphaFoldDB" id="B3EAH1"/>
<evidence type="ECO:0000259" key="1">
    <source>
        <dbReference type="Pfam" id="PF02579"/>
    </source>
</evidence>
<dbReference type="Gene3D" id="3.30.420.130">
    <property type="entry name" value="Dinitrogenase iron-molybdenum cofactor biosynthesis domain"/>
    <property type="match status" value="1"/>
</dbReference>
<dbReference type="Proteomes" id="UP000002420">
    <property type="component" value="Chromosome"/>
</dbReference>
<dbReference type="EMBL" id="CP001089">
    <property type="protein sequence ID" value="ACD95409.1"/>
    <property type="molecule type" value="Genomic_DNA"/>
</dbReference>
<gene>
    <name evidence="2" type="ordered locus">Glov_1693</name>
</gene>
<proteinExistence type="predicted"/>
<sequence length="112" mass="12060">MRVAIPVAGGRLAAHFGHCETFALLDIELHRRHLSGRQDVAAPPHEPGLLPHWLAEQGVEMIIAGGMGQRAQDLFLQNGITVYVGAPAVEPELLVQKFMTGSLSLGTNCCDH</sequence>
<name>B3EAH1_TRIL1</name>
<dbReference type="SUPFAM" id="SSF53146">
    <property type="entry name" value="Nitrogenase accessory factor-like"/>
    <property type="match status" value="1"/>
</dbReference>